<dbReference type="KEGG" id="aqu:109585340"/>
<gene>
    <name evidence="2" type="primary">109585340</name>
</gene>
<dbReference type="EnsemblMetazoa" id="XM_020001372.1">
    <property type="protein sequence ID" value="XP_019856931.1"/>
    <property type="gene ID" value="LOC109585340"/>
</dbReference>
<feature type="region of interest" description="Disordered" evidence="1">
    <location>
        <begin position="1"/>
        <end position="47"/>
    </location>
</feature>
<evidence type="ECO:0000313" key="3">
    <source>
        <dbReference type="Proteomes" id="UP000007879"/>
    </source>
</evidence>
<accession>A0A1X7TYX0</accession>
<dbReference type="EnsemblMetazoa" id="Aqu2.1.20607_001">
    <property type="protein sequence ID" value="Aqu2.1.20607_001"/>
    <property type="gene ID" value="Aqu2.1.20607"/>
</dbReference>
<reference evidence="3" key="1">
    <citation type="journal article" date="2010" name="Nature">
        <title>The Amphimedon queenslandica genome and the evolution of animal complexity.</title>
        <authorList>
            <person name="Srivastava M."/>
            <person name="Simakov O."/>
            <person name="Chapman J."/>
            <person name="Fahey B."/>
            <person name="Gauthier M.E."/>
            <person name="Mitros T."/>
            <person name="Richards G.S."/>
            <person name="Conaco C."/>
            <person name="Dacre M."/>
            <person name="Hellsten U."/>
            <person name="Larroux C."/>
            <person name="Putnam N.H."/>
            <person name="Stanke M."/>
            <person name="Adamska M."/>
            <person name="Darling A."/>
            <person name="Degnan S.M."/>
            <person name="Oakley T.H."/>
            <person name="Plachetzki D.C."/>
            <person name="Zhai Y."/>
            <person name="Adamski M."/>
            <person name="Calcino A."/>
            <person name="Cummins S.F."/>
            <person name="Goodstein D.M."/>
            <person name="Harris C."/>
            <person name="Jackson D.J."/>
            <person name="Leys S.P."/>
            <person name="Shu S."/>
            <person name="Woodcroft B.J."/>
            <person name="Vervoort M."/>
            <person name="Kosik K.S."/>
            <person name="Manning G."/>
            <person name="Degnan B.M."/>
            <person name="Rokhsar D.S."/>
        </authorList>
    </citation>
    <scope>NUCLEOTIDE SEQUENCE [LARGE SCALE GENOMIC DNA]</scope>
</reference>
<dbReference type="InParanoid" id="A0A1X7TYX0"/>
<sequence length="127" mass="14038">MGRKVEDTGKKTEDMGRKVEDMGKKTEDMGKKTEDMGQQLKSTNENLENVKQEVATLKEKIEPSAPPITAVAVTESNPTEASPYSIATLSKPLSYTNVEPYFDRPAKETGVSEEAELVMINAKDEKK</sequence>
<protein>
    <submittedName>
        <fullName evidence="2">Uncharacterized protein</fullName>
    </submittedName>
</protein>
<dbReference type="AlphaFoldDB" id="A0A1X7TYX0"/>
<organism evidence="2">
    <name type="scientific">Amphimedon queenslandica</name>
    <name type="common">Sponge</name>
    <dbReference type="NCBI Taxonomy" id="400682"/>
    <lineage>
        <taxon>Eukaryota</taxon>
        <taxon>Metazoa</taxon>
        <taxon>Porifera</taxon>
        <taxon>Demospongiae</taxon>
        <taxon>Heteroscleromorpha</taxon>
        <taxon>Haplosclerida</taxon>
        <taxon>Niphatidae</taxon>
        <taxon>Amphimedon</taxon>
    </lineage>
</organism>
<dbReference type="Proteomes" id="UP000007879">
    <property type="component" value="Unassembled WGS sequence"/>
</dbReference>
<evidence type="ECO:0000313" key="2">
    <source>
        <dbReference type="EnsemblMetazoa" id="Aqu2.1.20607_001"/>
    </source>
</evidence>
<dbReference type="OrthoDB" id="7383028at2759"/>
<proteinExistence type="predicted"/>
<feature type="compositionally biased region" description="Basic and acidic residues" evidence="1">
    <location>
        <begin position="1"/>
        <end position="35"/>
    </location>
</feature>
<evidence type="ECO:0000256" key="1">
    <source>
        <dbReference type="SAM" id="MobiDB-lite"/>
    </source>
</evidence>
<reference evidence="2" key="2">
    <citation type="submission" date="2017-05" db="UniProtKB">
        <authorList>
            <consortium name="EnsemblMetazoa"/>
        </authorList>
    </citation>
    <scope>IDENTIFICATION</scope>
</reference>
<keyword evidence="3" id="KW-1185">Reference proteome</keyword>
<name>A0A1X7TYX0_AMPQE</name>